<keyword evidence="3" id="KW-1185">Reference proteome</keyword>
<dbReference type="Proteomes" id="UP000315017">
    <property type="component" value="Chromosome"/>
</dbReference>
<name>A0A517YBU4_9BACT</name>
<proteinExistence type="predicted"/>
<feature type="compositionally biased region" description="Acidic residues" evidence="1">
    <location>
        <begin position="26"/>
        <end position="37"/>
    </location>
</feature>
<dbReference type="AlphaFoldDB" id="A0A517YBU4"/>
<feature type="region of interest" description="Disordered" evidence="1">
    <location>
        <begin position="1"/>
        <end position="58"/>
    </location>
</feature>
<accession>A0A517YBU4</accession>
<evidence type="ECO:0000313" key="3">
    <source>
        <dbReference type="Proteomes" id="UP000315017"/>
    </source>
</evidence>
<reference evidence="2 3" key="1">
    <citation type="submission" date="2019-02" db="EMBL/GenBank/DDBJ databases">
        <title>Deep-cultivation of Planctomycetes and their phenomic and genomic characterization uncovers novel biology.</title>
        <authorList>
            <person name="Wiegand S."/>
            <person name="Jogler M."/>
            <person name="Boedeker C."/>
            <person name="Pinto D."/>
            <person name="Vollmers J."/>
            <person name="Rivas-Marin E."/>
            <person name="Kohn T."/>
            <person name="Peeters S.H."/>
            <person name="Heuer A."/>
            <person name="Rast P."/>
            <person name="Oberbeckmann S."/>
            <person name="Bunk B."/>
            <person name="Jeske O."/>
            <person name="Meyerdierks A."/>
            <person name="Storesund J.E."/>
            <person name="Kallscheuer N."/>
            <person name="Luecker S."/>
            <person name="Lage O.M."/>
            <person name="Pohl T."/>
            <person name="Merkel B.J."/>
            <person name="Hornburger P."/>
            <person name="Mueller R.-W."/>
            <person name="Bruemmer F."/>
            <person name="Labrenz M."/>
            <person name="Spormann A.M."/>
            <person name="Op den Camp H."/>
            <person name="Overmann J."/>
            <person name="Amann R."/>
            <person name="Jetten M.S.M."/>
            <person name="Mascher T."/>
            <person name="Medema M.H."/>
            <person name="Devos D.P."/>
            <person name="Kaster A.-K."/>
            <person name="Ovreas L."/>
            <person name="Rohde M."/>
            <person name="Galperin M.Y."/>
            <person name="Jogler C."/>
        </authorList>
    </citation>
    <scope>NUCLEOTIDE SEQUENCE [LARGE SCALE GENOMIC DNA]</scope>
    <source>
        <strain evidence="2 3">ETA_A8</strain>
    </source>
</reference>
<protein>
    <submittedName>
        <fullName evidence="2">Uncharacterized protein</fullName>
    </submittedName>
</protein>
<feature type="compositionally biased region" description="Basic and acidic residues" evidence="1">
    <location>
        <begin position="7"/>
        <end position="19"/>
    </location>
</feature>
<sequence>MARKVINRRELREQSDAAEARGAGADDAEVEAVEGEEEGGKVKKKKAAPKRKSRAKSTEPARLKLFWGVFNQASKRIAKYDFTQKKQAEAKAAELSAGGKNQHFVAKVKEAVEE</sequence>
<evidence type="ECO:0000256" key="1">
    <source>
        <dbReference type="SAM" id="MobiDB-lite"/>
    </source>
</evidence>
<feature type="compositionally biased region" description="Basic residues" evidence="1">
    <location>
        <begin position="42"/>
        <end position="55"/>
    </location>
</feature>
<dbReference type="KEGG" id="aagg:ETAA8_27990"/>
<gene>
    <name evidence="2" type="ORF">ETAA8_27990</name>
</gene>
<organism evidence="2 3">
    <name type="scientific">Anatilimnocola aggregata</name>
    <dbReference type="NCBI Taxonomy" id="2528021"/>
    <lineage>
        <taxon>Bacteria</taxon>
        <taxon>Pseudomonadati</taxon>
        <taxon>Planctomycetota</taxon>
        <taxon>Planctomycetia</taxon>
        <taxon>Pirellulales</taxon>
        <taxon>Pirellulaceae</taxon>
        <taxon>Anatilimnocola</taxon>
    </lineage>
</organism>
<dbReference type="RefSeq" id="WP_145088787.1">
    <property type="nucleotide sequence ID" value="NZ_CP036274.1"/>
</dbReference>
<dbReference type="EMBL" id="CP036274">
    <property type="protein sequence ID" value="QDU27710.1"/>
    <property type="molecule type" value="Genomic_DNA"/>
</dbReference>
<evidence type="ECO:0000313" key="2">
    <source>
        <dbReference type="EMBL" id="QDU27710.1"/>
    </source>
</evidence>